<proteinExistence type="predicted"/>
<dbReference type="InterPro" id="IPR018656">
    <property type="entry name" value="DUF2087"/>
</dbReference>
<evidence type="ECO:0000313" key="3">
    <source>
        <dbReference type="Proteomes" id="UP000217696"/>
    </source>
</evidence>
<organism evidence="2 3">
    <name type="scientific">Aneurinibacillus soli</name>
    <dbReference type="NCBI Taxonomy" id="1500254"/>
    <lineage>
        <taxon>Bacteria</taxon>
        <taxon>Bacillati</taxon>
        <taxon>Bacillota</taxon>
        <taxon>Bacilli</taxon>
        <taxon>Bacillales</taxon>
        <taxon>Paenibacillaceae</taxon>
        <taxon>Aneurinibacillus group</taxon>
        <taxon>Aneurinibacillus</taxon>
    </lineage>
</organism>
<dbReference type="KEGG" id="asoc:CB4_02867"/>
<sequence>MDVSERFWNASLEELTCGYVEEEDQYVCLLCGKNIEKGIIYPDEDKLYEAKRYIRVHIEKDHQSVFAYLIQLDKKVTGLTDHQNALLRLFYQGKNDAEIQKELGIGSASTIRNHRFVLKEKERQAKVFLTMMELLKTKDNHAPAFVDVHKTAKMVDDRYNVTQKEQNEIVKKYFPEGTAGRLKTFASKEKHRLIVLREIAKRFESERIYNEKEVNEVLQAVYDDHVTVRRYLIEYGFLDRKSDGSAYWVKN</sequence>
<dbReference type="AlphaFoldDB" id="A0A0U4NIV8"/>
<protein>
    <recommendedName>
        <fullName evidence="1">DUF2087 domain-containing protein</fullName>
    </recommendedName>
</protein>
<feature type="domain" description="DUF2087" evidence="1">
    <location>
        <begin position="181"/>
        <end position="249"/>
    </location>
</feature>
<keyword evidence="3" id="KW-1185">Reference proteome</keyword>
<evidence type="ECO:0000259" key="1">
    <source>
        <dbReference type="Pfam" id="PF09860"/>
    </source>
</evidence>
<accession>A0A0U4NIV8</accession>
<gene>
    <name evidence="2" type="ORF">CB4_02867</name>
</gene>
<evidence type="ECO:0000313" key="2">
    <source>
        <dbReference type="EMBL" id="BAU28692.1"/>
    </source>
</evidence>
<dbReference type="Gene3D" id="1.10.10.10">
    <property type="entry name" value="Winged helix-like DNA-binding domain superfamily/Winged helix DNA-binding domain"/>
    <property type="match status" value="1"/>
</dbReference>
<dbReference type="InterPro" id="IPR036388">
    <property type="entry name" value="WH-like_DNA-bd_sf"/>
</dbReference>
<dbReference type="OrthoDB" id="9789954at2"/>
<dbReference type="RefSeq" id="WP_110546213.1">
    <property type="nucleotide sequence ID" value="NZ_AP017312.1"/>
</dbReference>
<dbReference type="EMBL" id="AP017312">
    <property type="protein sequence ID" value="BAU28692.1"/>
    <property type="molecule type" value="Genomic_DNA"/>
</dbReference>
<reference evidence="2 3" key="1">
    <citation type="submission" date="2015-12" db="EMBL/GenBank/DDBJ databases">
        <title>Genome sequence of Aneurinibacillus soli.</title>
        <authorList>
            <person name="Lee J.S."/>
            <person name="Lee K.C."/>
            <person name="Kim K.K."/>
            <person name="Lee B.W."/>
        </authorList>
    </citation>
    <scope>NUCLEOTIDE SEQUENCE [LARGE SCALE GENOMIC DNA]</scope>
    <source>
        <strain evidence="2 3">CB4</strain>
    </source>
</reference>
<dbReference type="Pfam" id="PF09860">
    <property type="entry name" value="DUF2087"/>
    <property type="match status" value="1"/>
</dbReference>
<dbReference type="Proteomes" id="UP000217696">
    <property type="component" value="Chromosome"/>
</dbReference>
<name>A0A0U4NIV8_9BACL</name>